<dbReference type="PRINTS" id="PR00035">
    <property type="entry name" value="HTHGNTR"/>
</dbReference>
<name>A0A7K0DXW3_9NOCA</name>
<dbReference type="InterPro" id="IPR036388">
    <property type="entry name" value="WH-like_DNA-bd_sf"/>
</dbReference>
<gene>
    <name evidence="5" type="primary">gntR_2</name>
    <name evidence="5" type="ORF">NRB56_62280</name>
</gene>
<dbReference type="InterPro" id="IPR000524">
    <property type="entry name" value="Tscrpt_reg_HTH_GntR"/>
</dbReference>
<dbReference type="SUPFAM" id="SSF48008">
    <property type="entry name" value="GntR ligand-binding domain-like"/>
    <property type="match status" value="1"/>
</dbReference>
<dbReference type="OrthoDB" id="8680240at2"/>
<dbReference type="CDD" id="cd07377">
    <property type="entry name" value="WHTH_GntR"/>
    <property type="match status" value="1"/>
</dbReference>
<keyword evidence="1" id="KW-0805">Transcription regulation</keyword>
<dbReference type="Pfam" id="PF07729">
    <property type="entry name" value="FCD"/>
    <property type="match status" value="1"/>
</dbReference>
<dbReference type="Gene3D" id="1.10.10.10">
    <property type="entry name" value="Winged helix-like DNA-binding domain superfamily/Winged helix DNA-binding domain"/>
    <property type="match status" value="1"/>
</dbReference>
<dbReference type="Gene3D" id="1.20.120.530">
    <property type="entry name" value="GntR ligand-binding domain-like"/>
    <property type="match status" value="1"/>
</dbReference>
<feature type="domain" description="HTH gntR-type" evidence="4">
    <location>
        <begin position="2"/>
        <end position="69"/>
    </location>
</feature>
<dbReference type="SMART" id="SM00345">
    <property type="entry name" value="HTH_GNTR"/>
    <property type="match status" value="1"/>
</dbReference>
<dbReference type="InterPro" id="IPR036390">
    <property type="entry name" value="WH_DNA-bd_sf"/>
</dbReference>
<keyword evidence="6" id="KW-1185">Reference proteome</keyword>
<dbReference type="SMART" id="SM00895">
    <property type="entry name" value="FCD"/>
    <property type="match status" value="1"/>
</dbReference>
<dbReference type="Pfam" id="PF00392">
    <property type="entry name" value="GntR"/>
    <property type="match status" value="1"/>
</dbReference>
<sequence>MADAAANAYTSIRDDIVTGRLNRGEWLREGKLAQELGVSRTPIREALRRLEAEGLVEFAPNRGAQVTAWSALELEDLYQIRARLESLAARLAAARREPEDIAELEATATRMAELAADPNADRDELTELNNHFHRAVVLAARSRHLGTQLRGIIDIPLIARTFHKYAPERIRISAAQHLELVAAIRAGDGDWADALMQAHILAARSVMVPTTNR</sequence>
<evidence type="ECO:0000256" key="3">
    <source>
        <dbReference type="ARBA" id="ARBA00023163"/>
    </source>
</evidence>
<dbReference type="RefSeq" id="WP_153347870.1">
    <property type="nucleotide sequence ID" value="NZ_WEGI01000014.1"/>
</dbReference>
<dbReference type="GO" id="GO:0003700">
    <property type="term" value="F:DNA-binding transcription factor activity"/>
    <property type="evidence" value="ECO:0007669"/>
    <property type="project" value="InterPro"/>
</dbReference>
<dbReference type="GO" id="GO:0003677">
    <property type="term" value="F:DNA binding"/>
    <property type="evidence" value="ECO:0007669"/>
    <property type="project" value="UniProtKB-KW"/>
</dbReference>
<dbReference type="InterPro" id="IPR011711">
    <property type="entry name" value="GntR_C"/>
</dbReference>
<accession>A0A7K0DXW3</accession>
<protein>
    <submittedName>
        <fullName evidence="5">Putative D-xylose utilization operon transcriptional repressor</fullName>
    </submittedName>
</protein>
<dbReference type="PANTHER" id="PTHR43537:SF24">
    <property type="entry name" value="GLUCONATE OPERON TRANSCRIPTIONAL REPRESSOR"/>
    <property type="match status" value="1"/>
</dbReference>
<reference evidence="5 6" key="1">
    <citation type="submission" date="2019-10" db="EMBL/GenBank/DDBJ databases">
        <title>Nocardia macrotermitis sp. nov. and Nocardia aurantia sp. nov., isolated from the gut of fungus growing-termite Macrotermes natalensis.</title>
        <authorList>
            <person name="Benndorf R."/>
            <person name="Schwitalla J."/>
            <person name="Martin K."/>
            <person name="De Beer W."/>
            <person name="Kaster A.-K."/>
            <person name="Vollmers J."/>
            <person name="Poulsen M."/>
            <person name="Beemelmanns C."/>
        </authorList>
    </citation>
    <scope>NUCLEOTIDE SEQUENCE [LARGE SCALE GENOMIC DNA]</scope>
    <source>
        <strain evidence="5 6">RB56</strain>
    </source>
</reference>
<organism evidence="5 6">
    <name type="scientific">Nocardia aurantia</name>
    <dbReference type="NCBI Taxonomy" id="2585199"/>
    <lineage>
        <taxon>Bacteria</taxon>
        <taxon>Bacillati</taxon>
        <taxon>Actinomycetota</taxon>
        <taxon>Actinomycetes</taxon>
        <taxon>Mycobacteriales</taxon>
        <taxon>Nocardiaceae</taxon>
        <taxon>Nocardia</taxon>
    </lineage>
</organism>
<dbReference type="InterPro" id="IPR008920">
    <property type="entry name" value="TF_FadR/GntR_C"/>
</dbReference>
<evidence type="ECO:0000256" key="2">
    <source>
        <dbReference type="ARBA" id="ARBA00023125"/>
    </source>
</evidence>
<evidence type="ECO:0000256" key="1">
    <source>
        <dbReference type="ARBA" id="ARBA00023015"/>
    </source>
</evidence>
<dbReference type="PANTHER" id="PTHR43537">
    <property type="entry name" value="TRANSCRIPTIONAL REGULATOR, GNTR FAMILY"/>
    <property type="match status" value="1"/>
</dbReference>
<proteinExistence type="predicted"/>
<evidence type="ECO:0000313" key="6">
    <source>
        <dbReference type="Proteomes" id="UP000431401"/>
    </source>
</evidence>
<dbReference type="Proteomes" id="UP000431401">
    <property type="component" value="Unassembled WGS sequence"/>
</dbReference>
<dbReference type="EMBL" id="WEGI01000014">
    <property type="protein sequence ID" value="MQY30626.1"/>
    <property type="molecule type" value="Genomic_DNA"/>
</dbReference>
<keyword evidence="2" id="KW-0238">DNA-binding</keyword>
<evidence type="ECO:0000259" key="4">
    <source>
        <dbReference type="PROSITE" id="PS50949"/>
    </source>
</evidence>
<keyword evidence="3" id="KW-0804">Transcription</keyword>
<comment type="caution">
    <text evidence="5">The sequence shown here is derived from an EMBL/GenBank/DDBJ whole genome shotgun (WGS) entry which is preliminary data.</text>
</comment>
<dbReference type="PROSITE" id="PS50949">
    <property type="entry name" value="HTH_GNTR"/>
    <property type="match status" value="1"/>
</dbReference>
<dbReference type="AlphaFoldDB" id="A0A7K0DXW3"/>
<evidence type="ECO:0000313" key="5">
    <source>
        <dbReference type="EMBL" id="MQY30626.1"/>
    </source>
</evidence>
<dbReference type="SUPFAM" id="SSF46785">
    <property type="entry name" value="Winged helix' DNA-binding domain"/>
    <property type="match status" value="1"/>
</dbReference>